<gene>
    <name evidence="1" type="ORF">MNBD_ALPHA02-390</name>
</gene>
<protein>
    <submittedName>
        <fullName evidence="1">Uncharacterized protein</fullName>
    </submittedName>
</protein>
<name>A0A3B0RF26_9ZZZZ</name>
<sequence length="30" mass="3605">MVSKKTRGWDNYWKRGELHSCISAHDKENQ</sequence>
<accession>A0A3B0RF26</accession>
<dbReference type="EMBL" id="UOED01000070">
    <property type="protein sequence ID" value="VAV91984.1"/>
    <property type="molecule type" value="Genomic_DNA"/>
</dbReference>
<evidence type="ECO:0000313" key="1">
    <source>
        <dbReference type="EMBL" id="VAV91984.1"/>
    </source>
</evidence>
<organism evidence="1">
    <name type="scientific">hydrothermal vent metagenome</name>
    <dbReference type="NCBI Taxonomy" id="652676"/>
    <lineage>
        <taxon>unclassified sequences</taxon>
        <taxon>metagenomes</taxon>
        <taxon>ecological metagenomes</taxon>
    </lineage>
</organism>
<dbReference type="AlphaFoldDB" id="A0A3B0RF26"/>
<proteinExistence type="predicted"/>
<feature type="non-terminal residue" evidence="1">
    <location>
        <position position="30"/>
    </location>
</feature>
<reference evidence="1" key="1">
    <citation type="submission" date="2018-06" db="EMBL/GenBank/DDBJ databases">
        <authorList>
            <person name="Zhirakovskaya E."/>
        </authorList>
    </citation>
    <scope>NUCLEOTIDE SEQUENCE</scope>
</reference>